<dbReference type="InterPro" id="IPR018060">
    <property type="entry name" value="HTH_AraC"/>
</dbReference>
<dbReference type="PANTHER" id="PTHR43280">
    <property type="entry name" value="ARAC-FAMILY TRANSCRIPTIONAL REGULATOR"/>
    <property type="match status" value="1"/>
</dbReference>
<dbReference type="AlphaFoldDB" id="A0A7G8PQW9"/>
<dbReference type="Pfam" id="PF12833">
    <property type="entry name" value="HTH_18"/>
    <property type="match status" value="1"/>
</dbReference>
<sequence length="517" mass="59654">MVLSISNVSSQTKQQDFQEMMLEAQKIVFSEPQEAVKIADHLIQNSASPQQSVAAYKILGRAYYVQGNFNNAVLAGMKAKDIAERIEDPELQMEVVWFTLPILMQLQLDMVAQKYYENVLAIQNSGSNLTRHTRQRAGTTIFQNLKRIEEGNLNELDFLSEAISAFESSGDWLIAADLEAILLNKYTNSATYEAGSNYLHSFLNNNNNNNDTYRGDYHRMIALFRLGEIHFKNKAYDKAIQPLASALDLSEKLSNSYFRAQISEVLALTYLPTQDLKSFYMYKEIGTSLENEVTQDEKEAVNSIYNYINQNHVRREEQAIGYYRQTFLILGGIFILVLMIWAGLRWRYRRRIAQYAEFIKYFKNRESEKTEKKIIQKVSAKSAVVPKETEEALIKKLDQFERSVQFTKNEMSLAMLAAQFETNTKYLSEVINSNKNKNFNTYINELRIDYIIDKLRHQPTYLNYKISYLAEESGFNSHSSFATVFKSVTGISPTVFIDILKSNTEKEQPKKKAYETL</sequence>
<keyword evidence="8" id="KW-1185">Reference proteome</keyword>
<dbReference type="SMART" id="SM00342">
    <property type="entry name" value="HTH_ARAC"/>
    <property type="match status" value="1"/>
</dbReference>
<gene>
    <name evidence="7" type="ORF">ALE3EI_0144</name>
</gene>
<keyword evidence="1" id="KW-0805">Transcription regulation</keyword>
<evidence type="ECO:0000256" key="2">
    <source>
        <dbReference type="ARBA" id="ARBA00023125"/>
    </source>
</evidence>
<reference evidence="7 8" key="1">
    <citation type="submission" date="2020-04" db="EMBL/GenBank/DDBJ databases">
        <title>Genome sequence of Altibacter aquimarinus strain ALE3EI.</title>
        <authorList>
            <person name="Oh H.-M."/>
            <person name="Jang D."/>
        </authorList>
    </citation>
    <scope>NUCLEOTIDE SEQUENCE [LARGE SCALE GENOMIC DNA]</scope>
    <source>
        <strain evidence="7 8">ALE3EI</strain>
    </source>
</reference>
<dbReference type="SUPFAM" id="SSF46689">
    <property type="entry name" value="Homeodomain-like"/>
    <property type="match status" value="1"/>
</dbReference>
<dbReference type="EMBL" id="CP052909">
    <property type="protein sequence ID" value="QNJ96735.1"/>
    <property type="molecule type" value="Genomic_DNA"/>
</dbReference>
<evidence type="ECO:0000256" key="4">
    <source>
        <dbReference type="PROSITE-ProRule" id="PRU00339"/>
    </source>
</evidence>
<feature type="transmembrane region" description="Helical" evidence="5">
    <location>
        <begin position="322"/>
        <end position="344"/>
    </location>
</feature>
<evidence type="ECO:0000313" key="8">
    <source>
        <dbReference type="Proteomes" id="UP000515514"/>
    </source>
</evidence>
<dbReference type="GO" id="GO:0043565">
    <property type="term" value="F:sequence-specific DNA binding"/>
    <property type="evidence" value="ECO:0007669"/>
    <property type="project" value="InterPro"/>
</dbReference>
<dbReference type="GO" id="GO:0003700">
    <property type="term" value="F:DNA-binding transcription factor activity"/>
    <property type="evidence" value="ECO:0007669"/>
    <property type="project" value="InterPro"/>
</dbReference>
<feature type="domain" description="HTH araC/xylS-type" evidence="6">
    <location>
        <begin position="390"/>
        <end position="499"/>
    </location>
</feature>
<dbReference type="Gene3D" id="1.10.10.60">
    <property type="entry name" value="Homeodomain-like"/>
    <property type="match status" value="2"/>
</dbReference>
<organism evidence="7 8">
    <name type="scientific">Constantimarinum furrinae</name>
    <dbReference type="NCBI Taxonomy" id="2562285"/>
    <lineage>
        <taxon>Bacteria</taxon>
        <taxon>Pseudomonadati</taxon>
        <taxon>Bacteroidota</taxon>
        <taxon>Flavobacteriia</taxon>
        <taxon>Flavobacteriales</taxon>
        <taxon>Flavobacteriaceae</taxon>
        <taxon>Altibacter/Constantimarinum group</taxon>
        <taxon>Constantimarinum</taxon>
    </lineage>
</organism>
<dbReference type="PANTHER" id="PTHR43280:SF2">
    <property type="entry name" value="HTH-TYPE TRANSCRIPTIONAL REGULATOR EXSA"/>
    <property type="match status" value="1"/>
</dbReference>
<name>A0A7G8PQW9_9FLAO</name>
<keyword evidence="4" id="KW-0802">TPR repeat</keyword>
<keyword evidence="2" id="KW-0238">DNA-binding</keyword>
<evidence type="ECO:0000259" key="6">
    <source>
        <dbReference type="PROSITE" id="PS01124"/>
    </source>
</evidence>
<evidence type="ECO:0000313" key="7">
    <source>
        <dbReference type="EMBL" id="QNJ96735.1"/>
    </source>
</evidence>
<keyword evidence="5" id="KW-0812">Transmembrane</keyword>
<accession>A0A7G8PQW9</accession>
<dbReference type="SUPFAM" id="SSF48452">
    <property type="entry name" value="TPR-like"/>
    <property type="match status" value="1"/>
</dbReference>
<dbReference type="Gene3D" id="1.25.40.10">
    <property type="entry name" value="Tetratricopeptide repeat domain"/>
    <property type="match status" value="2"/>
</dbReference>
<keyword evidence="5" id="KW-0472">Membrane</keyword>
<evidence type="ECO:0000256" key="3">
    <source>
        <dbReference type="ARBA" id="ARBA00023163"/>
    </source>
</evidence>
<keyword evidence="3" id="KW-0804">Transcription</keyword>
<dbReference type="SMART" id="SM00028">
    <property type="entry name" value="TPR"/>
    <property type="match status" value="2"/>
</dbReference>
<feature type="repeat" description="TPR" evidence="4">
    <location>
        <begin position="220"/>
        <end position="253"/>
    </location>
</feature>
<dbReference type="InterPro" id="IPR009057">
    <property type="entry name" value="Homeodomain-like_sf"/>
</dbReference>
<dbReference type="InterPro" id="IPR011990">
    <property type="entry name" value="TPR-like_helical_dom_sf"/>
</dbReference>
<dbReference type="KEGG" id="alti:ALE3EI_0144"/>
<dbReference type="Proteomes" id="UP000515514">
    <property type="component" value="Chromosome"/>
</dbReference>
<proteinExistence type="predicted"/>
<dbReference type="PROSITE" id="PS50005">
    <property type="entry name" value="TPR"/>
    <property type="match status" value="1"/>
</dbReference>
<dbReference type="InterPro" id="IPR019734">
    <property type="entry name" value="TPR_rpt"/>
</dbReference>
<dbReference type="PROSITE" id="PS01124">
    <property type="entry name" value="HTH_ARAC_FAMILY_2"/>
    <property type="match status" value="1"/>
</dbReference>
<evidence type="ECO:0000256" key="1">
    <source>
        <dbReference type="ARBA" id="ARBA00023015"/>
    </source>
</evidence>
<evidence type="ECO:0000256" key="5">
    <source>
        <dbReference type="SAM" id="Phobius"/>
    </source>
</evidence>
<keyword evidence="5" id="KW-1133">Transmembrane helix</keyword>
<protein>
    <recommendedName>
        <fullName evidence="6">HTH araC/xylS-type domain-containing protein</fullName>
    </recommendedName>
</protein>